<comment type="caution">
    <text evidence="3">The sequence shown here is derived from an EMBL/GenBank/DDBJ whole genome shotgun (WGS) entry which is preliminary data.</text>
</comment>
<evidence type="ECO:0000256" key="1">
    <source>
        <dbReference type="SAM" id="MobiDB-lite"/>
    </source>
</evidence>
<keyword evidence="2" id="KW-0472">Membrane</keyword>
<evidence type="ECO:0008006" key="5">
    <source>
        <dbReference type="Google" id="ProtNLM"/>
    </source>
</evidence>
<proteinExistence type="predicted"/>
<name>A0ABR6U4Z6_9ACTN</name>
<accession>A0ABR6U4Z6</accession>
<reference evidence="3 4" key="1">
    <citation type="submission" date="2020-08" db="EMBL/GenBank/DDBJ databases">
        <title>novel species in genus Nocardioides.</title>
        <authorList>
            <person name="Zhang G."/>
        </authorList>
    </citation>
    <scope>NUCLEOTIDE SEQUENCE [LARGE SCALE GENOMIC DNA]</scope>
    <source>
        <strain evidence="3 4">SC8A-24</strain>
    </source>
</reference>
<evidence type="ECO:0000313" key="4">
    <source>
        <dbReference type="Proteomes" id="UP000604001"/>
    </source>
</evidence>
<gene>
    <name evidence="3" type="ORF">H7344_04280</name>
</gene>
<protein>
    <recommendedName>
        <fullName evidence="5">WD40 repeat domain-containing protein</fullName>
    </recommendedName>
</protein>
<dbReference type="EMBL" id="JACMYC010000002">
    <property type="protein sequence ID" value="MBC2959507.1"/>
    <property type="molecule type" value="Genomic_DNA"/>
</dbReference>
<dbReference type="RefSeq" id="WP_186344779.1">
    <property type="nucleotide sequence ID" value="NZ_BMMR01000002.1"/>
</dbReference>
<sequence length="423" mass="45091">MTHNLRDLLERESGHLEASLDPTDAWTEGVRRRRRRTAVGVASAAAALALVGVVTWAVLPGDSSPSPALSPTPSVPTSPEVVEGSGTSVERDQVLPSYDPAEWESLPEYPGDLGWWASADSLVPLGEDPVSRATAAVQIMLGPEVANVWVYGDDGGWRSLDTTGLDLVDTGEYELGLGRGSLSPDGTRLAIGQAEGVVVIDLTTAESRMYPVEGLGEVWTGRSTYWTPDGAAVLLGRSWAALGEPLEYTNGWRIDVGDGSVSRLGFDPTYAALLEDGRVVADHWSETSGHLWSRFDPAGAATPLGDLDAYAVLDQPAARGQRWAALRQLTTMTPERSWDRDGFVVLDDEGRPLSLLPVKGTEKNGGGGRVIGWATDSVMLFSMPEASGSPAAAGVVAWDVETGELWRGPLMLVNSFVSVAQQW</sequence>
<dbReference type="Proteomes" id="UP000604001">
    <property type="component" value="Unassembled WGS sequence"/>
</dbReference>
<dbReference type="SUPFAM" id="SSF82171">
    <property type="entry name" value="DPP6 N-terminal domain-like"/>
    <property type="match status" value="1"/>
</dbReference>
<feature type="transmembrane region" description="Helical" evidence="2">
    <location>
        <begin position="38"/>
        <end position="59"/>
    </location>
</feature>
<keyword evidence="2" id="KW-0812">Transmembrane</keyword>
<keyword evidence="2" id="KW-1133">Transmembrane helix</keyword>
<keyword evidence="4" id="KW-1185">Reference proteome</keyword>
<feature type="region of interest" description="Disordered" evidence="1">
    <location>
        <begin position="64"/>
        <end position="94"/>
    </location>
</feature>
<evidence type="ECO:0000256" key="2">
    <source>
        <dbReference type="SAM" id="Phobius"/>
    </source>
</evidence>
<organism evidence="3 4">
    <name type="scientific">Nocardioides deserti</name>
    <dbReference type="NCBI Taxonomy" id="1588644"/>
    <lineage>
        <taxon>Bacteria</taxon>
        <taxon>Bacillati</taxon>
        <taxon>Actinomycetota</taxon>
        <taxon>Actinomycetes</taxon>
        <taxon>Propionibacteriales</taxon>
        <taxon>Nocardioidaceae</taxon>
        <taxon>Nocardioides</taxon>
    </lineage>
</organism>
<evidence type="ECO:0000313" key="3">
    <source>
        <dbReference type="EMBL" id="MBC2959507.1"/>
    </source>
</evidence>